<accession>A0ABR8RDD8</accession>
<dbReference type="PROSITE" id="PS51257">
    <property type="entry name" value="PROKAR_LIPOPROTEIN"/>
    <property type="match status" value="1"/>
</dbReference>
<proteinExistence type="predicted"/>
<dbReference type="EMBL" id="JACSQO010000010">
    <property type="protein sequence ID" value="MBD7945810.1"/>
    <property type="molecule type" value="Genomic_DNA"/>
</dbReference>
<sequence length="128" mass="14939">MKRTLLTMVFTILLSGCGLETLTIDDYYKKNLENVSKIEVFDSSNSNSRTTTNKEEIMSFIKEIKDIKFIPDEDQSERDGFLYSITFYEDDKATLQFGLNQIGDDYYNTEPDIEPIVYEFFNSMSEQD</sequence>
<dbReference type="Proteomes" id="UP000640786">
    <property type="component" value="Unassembled WGS sequence"/>
</dbReference>
<evidence type="ECO:0000313" key="1">
    <source>
        <dbReference type="EMBL" id="MBD7945810.1"/>
    </source>
</evidence>
<protein>
    <recommendedName>
        <fullName evidence="3">DUF4467 domain-containing protein</fullName>
    </recommendedName>
</protein>
<keyword evidence="2" id="KW-1185">Reference proteome</keyword>
<evidence type="ECO:0008006" key="3">
    <source>
        <dbReference type="Google" id="ProtNLM"/>
    </source>
</evidence>
<organism evidence="1 2">
    <name type="scientific">Psychrobacillus faecigallinarum</name>
    <dbReference type="NCBI Taxonomy" id="2762235"/>
    <lineage>
        <taxon>Bacteria</taxon>
        <taxon>Bacillati</taxon>
        <taxon>Bacillota</taxon>
        <taxon>Bacilli</taxon>
        <taxon>Bacillales</taxon>
        <taxon>Bacillaceae</taxon>
        <taxon>Psychrobacillus</taxon>
    </lineage>
</organism>
<reference evidence="1 2" key="1">
    <citation type="submission" date="2020-08" db="EMBL/GenBank/DDBJ databases">
        <title>A Genomic Blueprint of the Chicken Gut Microbiome.</title>
        <authorList>
            <person name="Gilroy R."/>
            <person name="Ravi A."/>
            <person name="Getino M."/>
            <person name="Pursley I."/>
            <person name="Horton D.L."/>
            <person name="Alikhan N.-F."/>
            <person name="Baker D."/>
            <person name="Gharbi K."/>
            <person name="Hall N."/>
            <person name="Watson M."/>
            <person name="Adriaenssens E.M."/>
            <person name="Foster-Nyarko E."/>
            <person name="Jarju S."/>
            <person name="Secka A."/>
            <person name="Antonio M."/>
            <person name="Oren A."/>
            <person name="Chaudhuri R."/>
            <person name="La Ragione R.M."/>
            <person name="Hildebrand F."/>
            <person name="Pallen M.J."/>
        </authorList>
    </citation>
    <scope>NUCLEOTIDE SEQUENCE [LARGE SCALE GENOMIC DNA]</scope>
    <source>
        <strain evidence="1 2">Sa2BUA9</strain>
    </source>
</reference>
<evidence type="ECO:0000313" key="2">
    <source>
        <dbReference type="Proteomes" id="UP000640786"/>
    </source>
</evidence>
<comment type="caution">
    <text evidence="1">The sequence shown here is derived from an EMBL/GenBank/DDBJ whole genome shotgun (WGS) entry which is preliminary data.</text>
</comment>
<name>A0ABR8RDD8_9BACI</name>
<dbReference type="RefSeq" id="WP_144538737.1">
    <property type="nucleotide sequence ID" value="NZ_JACSQO010000010.1"/>
</dbReference>
<gene>
    <name evidence="1" type="ORF">H9650_17000</name>
</gene>